<dbReference type="PANTHER" id="PTHR31759">
    <property type="entry name" value="COILED-COIL DOMAIN-CONTAINING PROTEIN 167"/>
    <property type="match status" value="1"/>
</dbReference>
<evidence type="ECO:0000256" key="3">
    <source>
        <dbReference type="ARBA" id="ARBA00022692"/>
    </source>
</evidence>
<evidence type="ECO:0000256" key="5">
    <source>
        <dbReference type="ARBA" id="ARBA00023054"/>
    </source>
</evidence>
<keyword evidence="3" id="KW-0812">Transmembrane</keyword>
<dbReference type="InterPro" id="IPR028194">
    <property type="entry name" value="CC167"/>
</dbReference>
<dbReference type="Proteomes" id="UP001652642">
    <property type="component" value="Chromosome 1"/>
</dbReference>
<sequence length="108" mass="12143">MSEKRQDSLSVAQQVDHLEDKLLHCREALEDIDFKLRREDLTLKRRESLEKQKSLLAMQAEAYGFCEGMGGEAISQESIKDLPEKLQRGLASTTDTAGYAATLDAQQN</sequence>
<evidence type="ECO:0000313" key="7">
    <source>
        <dbReference type="Proteomes" id="UP001652642"/>
    </source>
</evidence>
<dbReference type="RefSeq" id="XP_072847730.1">
    <property type="nucleotide sequence ID" value="XM_072991629.1"/>
</dbReference>
<keyword evidence="4" id="KW-1133">Transmembrane helix</keyword>
<reference evidence="8" key="2">
    <citation type="submission" date="2025-08" db="UniProtKB">
        <authorList>
            <consortium name="RefSeq"/>
        </authorList>
    </citation>
    <scope>IDENTIFICATION</scope>
</reference>
<evidence type="ECO:0000256" key="2">
    <source>
        <dbReference type="ARBA" id="ARBA00022350"/>
    </source>
</evidence>
<name>A0ABM5FQP5_9SAUR</name>
<evidence type="ECO:0000313" key="8">
    <source>
        <dbReference type="RefSeq" id="XP_072847730.1"/>
    </source>
</evidence>
<protein>
    <recommendedName>
        <fullName evidence="2">Coiled-coil domain-containing protein 167</fullName>
    </recommendedName>
</protein>
<keyword evidence="5" id="KW-0175">Coiled coil</keyword>
<gene>
    <name evidence="8" type="primary">CCDC167</name>
</gene>
<proteinExistence type="predicted"/>
<evidence type="ECO:0000256" key="6">
    <source>
        <dbReference type="ARBA" id="ARBA00023136"/>
    </source>
</evidence>
<dbReference type="PANTHER" id="PTHR31759:SF1">
    <property type="entry name" value="COILED-COIL DOMAIN-CONTAINING PROTEIN 167"/>
    <property type="match status" value="1"/>
</dbReference>
<dbReference type="Pfam" id="PF15188">
    <property type="entry name" value="CCDC-167"/>
    <property type="match status" value="1"/>
</dbReference>
<reference evidence="7" key="1">
    <citation type="submission" date="2025-05" db="UniProtKB">
        <authorList>
            <consortium name="RefSeq"/>
        </authorList>
    </citation>
    <scope>NUCLEOTIDE SEQUENCE [LARGE SCALE GENOMIC DNA]</scope>
</reference>
<dbReference type="GeneID" id="110074653"/>
<accession>A0ABM5FQP5</accession>
<keyword evidence="6" id="KW-0472">Membrane</keyword>
<keyword evidence="7" id="KW-1185">Reference proteome</keyword>
<organism evidence="7 8">
    <name type="scientific">Pogona vitticeps</name>
    <name type="common">central bearded dragon</name>
    <dbReference type="NCBI Taxonomy" id="103695"/>
    <lineage>
        <taxon>Eukaryota</taxon>
        <taxon>Metazoa</taxon>
        <taxon>Chordata</taxon>
        <taxon>Craniata</taxon>
        <taxon>Vertebrata</taxon>
        <taxon>Euteleostomi</taxon>
        <taxon>Lepidosauria</taxon>
        <taxon>Squamata</taxon>
        <taxon>Bifurcata</taxon>
        <taxon>Unidentata</taxon>
        <taxon>Episquamata</taxon>
        <taxon>Toxicofera</taxon>
        <taxon>Iguania</taxon>
        <taxon>Acrodonta</taxon>
        <taxon>Agamidae</taxon>
        <taxon>Amphibolurinae</taxon>
        <taxon>Pogona</taxon>
    </lineage>
</organism>
<evidence type="ECO:0000256" key="4">
    <source>
        <dbReference type="ARBA" id="ARBA00022989"/>
    </source>
</evidence>
<comment type="subcellular location">
    <subcellularLocation>
        <location evidence="1">Membrane</location>
        <topology evidence="1">Single-pass membrane protein</topology>
    </subcellularLocation>
</comment>
<evidence type="ECO:0000256" key="1">
    <source>
        <dbReference type="ARBA" id="ARBA00004167"/>
    </source>
</evidence>